<evidence type="ECO:0000313" key="3">
    <source>
        <dbReference type="Proteomes" id="UP001211907"/>
    </source>
</evidence>
<sequence length="384" mass="40956">MTVVSVEVPTGIIAQRIKRLSSGNLRESADSDKNKALGSGSCEKKLIPKRSTAFTDLRAAWLTKAQNACSSTSSGNGNGRNGNVGGLLAVVVDKHPGVAYVRPEPTTRRTSLSVVVSAAAILDHDHQDPDPVAKHLTPVSERTQSGQPCVLLADQLLEPVLPEQEQPQEHAKQPVLQEHDQCQGGLQDGQKQEQKSSSTSASTYVAIPILSLPDVPYSDNTLTCFDSKQHRDSGVFDVEGSSPSNSTNTFTPADIPPSPPSPINSAAVLAVLDHYDGDSDNDADTYLPPLLSPRLSANLDLSLTLDTSNEIPYTHPFAITSAATAAASMFLSAQRNLERLEGAGALLDVDVNVVCLDQNRGVGGGVFSEEDDFYHFLCKSFEQN</sequence>
<feature type="region of interest" description="Disordered" evidence="1">
    <location>
        <begin position="234"/>
        <end position="261"/>
    </location>
</feature>
<dbReference type="EMBL" id="JADGJH010000100">
    <property type="protein sequence ID" value="KAJ3138165.1"/>
    <property type="molecule type" value="Genomic_DNA"/>
</dbReference>
<evidence type="ECO:0000313" key="2">
    <source>
        <dbReference type="EMBL" id="KAJ3138165.1"/>
    </source>
</evidence>
<gene>
    <name evidence="2" type="ORF">HK100_000043</name>
</gene>
<protein>
    <submittedName>
        <fullName evidence="2">Uncharacterized protein</fullName>
    </submittedName>
</protein>
<dbReference type="AlphaFoldDB" id="A0AAD5T8C1"/>
<evidence type="ECO:0000256" key="1">
    <source>
        <dbReference type="SAM" id="MobiDB-lite"/>
    </source>
</evidence>
<organism evidence="2 3">
    <name type="scientific">Physocladia obscura</name>
    <dbReference type="NCBI Taxonomy" id="109957"/>
    <lineage>
        <taxon>Eukaryota</taxon>
        <taxon>Fungi</taxon>
        <taxon>Fungi incertae sedis</taxon>
        <taxon>Chytridiomycota</taxon>
        <taxon>Chytridiomycota incertae sedis</taxon>
        <taxon>Chytridiomycetes</taxon>
        <taxon>Chytridiales</taxon>
        <taxon>Chytriomycetaceae</taxon>
        <taxon>Physocladia</taxon>
    </lineage>
</organism>
<proteinExistence type="predicted"/>
<name>A0AAD5T8C1_9FUNG</name>
<reference evidence="2" key="1">
    <citation type="submission" date="2020-05" db="EMBL/GenBank/DDBJ databases">
        <title>Phylogenomic resolution of chytrid fungi.</title>
        <authorList>
            <person name="Stajich J.E."/>
            <person name="Amses K."/>
            <person name="Simmons R."/>
            <person name="Seto K."/>
            <person name="Myers J."/>
            <person name="Bonds A."/>
            <person name="Quandt C.A."/>
            <person name="Barry K."/>
            <person name="Liu P."/>
            <person name="Grigoriev I."/>
            <person name="Longcore J.E."/>
            <person name="James T.Y."/>
        </authorList>
    </citation>
    <scope>NUCLEOTIDE SEQUENCE</scope>
    <source>
        <strain evidence="2">JEL0513</strain>
    </source>
</reference>
<comment type="caution">
    <text evidence="2">The sequence shown here is derived from an EMBL/GenBank/DDBJ whole genome shotgun (WGS) entry which is preliminary data.</text>
</comment>
<keyword evidence="3" id="KW-1185">Reference proteome</keyword>
<dbReference type="Proteomes" id="UP001211907">
    <property type="component" value="Unassembled WGS sequence"/>
</dbReference>
<feature type="compositionally biased region" description="Low complexity" evidence="1">
    <location>
        <begin position="241"/>
        <end position="253"/>
    </location>
</feature>
<accession>A0AAD5T8C1</accession>